<evidence type="ECO:0000256" key="5">
    <source>
        <dbReference type="ARBA" id="ARBA00023136"/>
    </source>
</evidence>
<feature type="transmembrane region" description="Helical" evidence="7">
    <location>
        <begin position="121"/>
        <end position="142"/>
    </location>
</feature>
<feature type="transmembrane region" description="Helical" evidence="7">
    <location>
        <begin position="154"/>
        <end position="177"/>
    </location>
</feature>
<sequence>MENVQGSFGGIAEWTAPLLLAVPLMAAYLLAAALTGRRYRRWPPLRSSLWCMGVLLSSAAVLGPLAAAAHGSFTAHMLGHLLLGMLGPLLIVLSAPVTLLLRSLPRESARLLTGLLRSRLAAWLSHPVTAALLNVGGLWLLYATDLYAAMHHFAALNALVHVHVFAAGWLFTASVFPVDPAPHRTGMRFRAAVMIAAFAAHGILGKFLYANPPAGTLPEDARSGAQLMYYGGDAVDLLLIILFCRRWYRSAGREIPASGSDLPKKERTASVRKSAKRGIHS</sequence>
<evidence type="ECO:0000256" key="2">
    <source>
        <dbReference type="ARBA" id="ARBA00022475"/>
    </source>
</evidence>
<evidence type="ECO:0000256" key="7">
    <source>
        <dbReference type="SAM" id="Phobius"/>
    </source>
</evidence>
<evidence type="ECO:0000256" key="3">
    <source>
        <dbReference type="ARBA" id="ARBA00022692"/>
    </source>
</evidence>
<evidence type="ECO:0000313" key="9">
    <source>
        <dbReference type="Proteomes" id="UP000800303"/>
    </source>
</evidence>
<feature type="region of interest" description="Disordered" evidence="6">
    <location>
        <begin position="259"/>
        <end position="281"/>
    </location>
</feature>
<name>A0ABX0F204_9BACL</name>
<evidence type="ECO:0000256" key="4">
    <source>
        <dbReference type="ARBA" id="ARBA00022989"/>
    </source>
</evidence>
<evidence type="ECO:0000313" key="8">
    <source>
        <dbReference type="EMBL" id="NGZ74428.1"/>
    </source>
</evidence>
<proteinExistence type="predicted"/>
<keyword evidence="9" id="KW-1185">Reference proteome</keyword>
<dbReference type="InterPro" id="IPR019108">
    <property type="entry name" value="Caa3_assmbl_CtaG-rel"/>
</dbReference>
<gene>
    <name evidence="8" type="ORF">GYN08_03795</name>
</gene>
<evidence type="ECO:0000256" key="1">
    <source>
        <dbReference type="ARBA" id="ARBA00004651"/>
    </source>
</evidence>
<keyword evidence="4 7" id="KW-1133">Transmembrane helix</keyword>
<dbReference type="Proteomes" id="UP000800303">
    <property type="component" value="Unassembled WGS sequence"/>
</dbReference>
<accession>A0ABX0F204</accession>
<evidence type="ECO:0000256" key="6">
    <source>
        <dbReference type="SAM" id="MobiDB-lite"/>
    </source>
</evidence>
<organism evidence="8 9">
    <name type="scientific">Saccharibacillus alkalitolerans</name>
    <dbReference type="NCBI Taxonomy" id="2705290"/>
    <lineage>
        <taxon>Bacteria</taxon>
        <taxon>Bacillati</taxon>
        <taxon>Bacillota</taxon>
        <taxon>Bacilli</taxon>
        <taxon>Bacillales</taxon>
        <taxon>Paenibacillaceae</taxon>
        <taxon>Saccharibacillus</taxon>
    </lineage>
</organism>
<dbReference type="Pfam" id="PF09678">
    <property type="entry name" value="Caa3_CtaG"/>
    <property type="match status" value="1"/>
</dbReference>
<protein>
    <submittedName>
        <fullName evidence="8">Cytochrome c oxidase assembly protein</fullName>
    </submittedName>
</protein>
<keyword evidence="2" id="KW-1003">Cell membrane</keyword>
<reference evidence="8 9" key="1">
    <citation type="submission" date="2020-01" db="EMBL/GenBank/DDBJ databases">
        <title>Polyphasic characterisation and genomic insights into a novel alkali tolerant bacterium VR-M41.</title>
        <authorList>
            <person name="Vemuluri V.R."/>
        </authorList>
    </citation>
    <scope>NUCLEOTIDE SEQUENCE [LARGE SCALE GENOMIC DNA]</scope>
    <source>
        <strain evidence="8 9">VR-M41</strain>
    </source>
</reference>
<feature type="transmembrane region" description="Helical" evidence="7">
    <location>
        <begin position="81"/>
        <end position="101"/>
    </location>
</feature>
<feature type="transmembrane region" description="Helical" evidence="7">
    <location>
        <begin position="229"/>
        <end position="248"/>
    </location>
</feature>
<keyword evidence="3 7" id="KW-0812">Transmembrane</keyword>
<dbReference type="EMBL" id="JAAFGS010000001">
    <property type="protein sequence ID" value="NGZ74428.1"/>
    <property type="molecule type" value="Genomic_DNA"/>
</dbReference>
<comment type="subcellular location">
    <subcellularLocation>
        <location evidence="1">Cell membrane</location>
        <topology evidence="1">Multi-pass membrane protein</topology>
    </subcellularLocation>
</comment>
<feature type="transmembrane region" description="Helical" evidence="7">
    <location>
        <begin position="14"/>
        <end position="36"/>
    </location>
</feature>
<feature type="transmembrane region" description="Helical" evidence="7">
    <location>
        <begin position="48"/>
        <end position="69"/>
    </location>
</feature>
<feature type="transmembrane region" description="Helical" evidence="7">
    <location>
        <begin position="189"/>
        <end position="209"/>
    </location>
</feature>
<comment type="caution">
    <text evidence="8">The sequence shown here is derived from an EMBL/GenBank/DDBJ whole genome shotgun (WGS) entry which is preliminary data.</text>
</comment>
<keyword evidence="5 7" id="KW-0472">Membrane</keyword>